<dbReference type="Proteomes" id="UP000789525">
    <property type="component" value="Unassembled WGS sequence"/>
</dbReference>
<protein>
    <submittedName>
        <fullName evidence="1">12339_t:CDS:1</fullName>
    </submittedName>
</protein>
<proteinExistence type="predicted"/>
<evidence type="ECO:0000313" key="1">
    <source>
        <dbReference type="EMBL" id="CAG8711841.1"/>
    </source>
</evidence>
<keyword evidence="2" id="KW-1185">Reference proteome</keyword>
<dbReference type="EMBL" id="CAJVPT010035592">
    <property type="protein sequence ID" value="CAG8711841.1"/>
    <property type="molecule type" value="Genomic_DNA"/>
</dbReference>
<accession>A0ACA9PLC2</accession>
<organism evidence="1 2">
    <name type="scientific">Acaulospora colombiana</name>
    <dbReference type="NCBI Taxonomy" id="27376"/>
    <lineage>
        <taxon>Eukaryota</taxon>
        <taxon>Fungi</taxon>
        <taxon>Fungi incertae sedis</taxon>
        <taxon>Mucoromycota</taxon>
        <taxon>Glomeromycotina</taxon>
        <taxon>Glomeromycetes</taxon>
        <taxon>Diversisporales</taxon>
        <taxon>Acaulosporaceae</taxon>
        <taxon>Acaulospora</taxon>
    </lineage>
</organism>
<reference evidence="1" key="1">
    <citation type="submission" date="2021-06" db="EMBL/GenBank/DDBJ databases">
        <authorList>
            <person name="Kallberg Y."/>
            <person name="Tangrot J."/>
            <person name="Rosling A."/>
        </authorList>
    </citation>
    <scope>NUCLEOTIDE SEQUENCE</scope>
    <source>
        <strain evidence="1">CL356</strain>
    </source>
</reference>
<sequence>EVTEGKGVDVLIDFVGQSHWNKNLGSLALDGRMVMLGLLSGLDVEKTSLGPILFKRLQVTGSTLRSRSPQYQMGLVQRFGTEILPNISSDAYSDKGEVEGKGIQVVTHQVYPLAEIVKSHQDMENNASIGKIVITV</sequence>
<gene>
    <name evidence="1" type="ORF">ACOLOM_LOCUS10711</name>
</gene>
<feature type="non-terminal residue" evidence="1">
    <location>
        <position position="1"/>
    </location>
</feature>
<name>A0ACA9PLC2_9GLOM</name>
<comment type="caution">
    <text evidence="1">The sequence shown here is derived from an EMBL/GenBank/DDBJ whole genome shotgun (WGS) entry which is preliminary data.</text>
</comment>
<evidence type="ECO:0000313" key="2">
    <source>
        <dbReference type="Proteomes" id="UP000789525"/>
    </source>
</evidence>